<organism evidence="15 16">
    <name type="scientific">Pectobacterium aquaticum</name>
    <dbReference type="NCBI Taxonomy" id="2204145"/>
    <lineage>
        <taxon>Bacteria</taxon>
        <taxon>Pseudomonadati</taxon>
        <taxon>Pseudomonadota</taxon>
        <taxon>Gammaproteobacteria</taxon>
        <taxon>Enterobacterales</taxon>
        <taxon>Pectobacteriaceae</taxon>
        <taxon>Pectobacterium</taxon>
    </lineage>
</organism>
<comment type="subcellular location">
    <subcellularLocation>
        <location evidence="2">Membrane</location>
        <topology evidence="2">Multi-pass membrane protein</topology>
    </subcellularLocation>
</comment>
<dbReference type="RefSeq" id="WP_116166048.1">
    <property type="nucleotide sequence ID" value="NZ_QHJS02000002.1"/>
</dbReference>
<evidence type="ECO:0000313" key="16">
    <source>
        <dbReference type="Proteomes" id="UP000256540"/>
    </source>
</evidence>
<dbReference type="InterPro" id="IPR036097">
    <property type="entry name" value="HisK_dim/P_sf"/>
</dbReference>
<evidence type="ECO:0000256" key="7">
    <source>
        <dbReference type="ARBA" id="ARBA00022777"/>
    </source>
</evidence>
<dbReference type="InterPro" id="IPR036890">
    <property type="entry name" value="HATPase_C_sf"/>
</dbReference>
<dbReference type="SUPFAM" id="SSF47384">
    <property type="entry name" value="Homodimeric domain of signal transducing histidine kinase"/>
    <property type="match status" value="1"/>
</dbReference>
<keyword evidence="10 11" id="KW-0472">Membrane</keyword>
<protein>
    <recommendedName>
        <fullName evidence="3">histidine kinase</fullName>
        <ecNumber evidence="3">2.7.13.3</ecNumber>
    </recommendedName>
</protein>
<keyword evidence="4" id="KW-0597">Phosphoprotein</keyword>
<dbReference type="Proteomes" id="UP000256817">
    <property type="component" value="Unassembled WGS sequence"/>
</dbReference>
<dbReference type="InterPro" id="IPR003594">
    <property type="entry name" value="HATPase_dom"/>
</dbReference>
<dbReference type="SMART" id="SM00388">
    <property type="entry name" value="HisKA"/>
    <property type="match status" value="1"/>
</dbReference>
<dbReference type="GO" id="GO:0005886">
    <property type="term" value="C:plasma membrane"/>
    <property type="evidence" value="ECO:0007669"/>
    <property type="project" value="TreeGrafter"/>
</dbReference>
<evidence type="ECO:0000259" key="12">
    <source>
        <dbReference type="PROSITE" id="PS50109"/>
    </source>
</evidence>
<dbReference type="PANTHER" id="PTHR45436">
    <property type="entry name" value="SENSOR HISTIDINE KINASE YKOH"/>
    <property type="match status" value="1"/>
</dbReference>
<accession>A0AA93AQC0</accession>
<dbReference type="GO" id="GO:0000155">
    <property type="term" value="F:phosphorelay sensor kinase activity"/>
    <property type="evidence" value="ECO:0007669"/>
    <property type="project" value="InterPro"/>
</dbReference>
<evidence type="ECO:0000313" key="17">
    <source>
        <dbReference type="Proteomes" id="UP000256817"/>
    </source>
</evidence>
<evidence type="ECO:0000256" key="5">
    <source>
        <dbReference type="ARBA" id="ARBA00022679"/>
    </source>
</evidence>
<gene>
    <name evidence="15" type="ORF">DMB84_000350</name>
    <name evidence="14" type="ORF">DMB85_017845</name>
</gene>
<feature type="domain" description="Histidine kinase" evidence="12">
    <location>
        <begin position="263"/>
        <end position="459"/>
    </location>
</feature>
<evidence type="ECO:0000313" key="15">
    <source>
        <dbReference type="EMBL" id="RRO25335.1"/>
    </source>
</evidence>
<dbReference type="InterPro" id="IPR005467">
    <property type="entry name" value="His_kinase_dom"/>
</dbReference>
<dbReference type="EMBL" id="QHJW02000049">
    <property type="protein sequence ID" value="RRO05166.1"/>
    <property type="molecule type" value="Genomic_DNA"/>
</dbReference>
<name>A0AA93AQC0_9GAMM</name>
<evidence type="ECO:0000256" key="6">
    <source>
        <dbReference type="ARBA" id="ARBA00022692"/>
    </source>
</evidence>
<dbReference type="CDD" id="cd00082">
    <property type="entry name" value="HisKA"/>
    <property type="match status" value="1"/>
</dbReference>
<sequence>MLDDKNRWNFIDYLARSLSFRLWLTSVAVLTVSLSIITSLVLYAFNRFPLEMWQMDDNFQTAVSVSSGLQYDKEGQPVSIIVDDQTGWLFEIASTEIMYRVLDSNGQIILSSEKDTHDSWGVKKLDESVGIHQQIILDNRYFDLFTTKAHHGNNVFYVQTITSNTFGKRAVDIKLENLPNAVCITILIAIIGFGVMFPFTIRLILRPLSAASNAAMLITPTNLITRLYENDIPSEIKPLIVAFNDTLERLEKGFIAQQEFLGCAAHELKTPLTLLRGQIELQSDIKNKDFLFREIDLMARQVHQLLHLAEVSETQNYTYENVDRIGIVHDVIKYLALKADHHQVKLCVEAPHMLPFIQADKSALFILLKNIIENAINASPDHSTVTIKINALSMHIQDNGSGILSEDIPFLFDRFWRVPNAKHGGTGLGLAICKEIVQAHKWRISVNSNYHITEFVIYF</sequence>
<dbReference type="Gene3D" id="3.30.565.10">
    <property type="entry name" value="Histidine kinase-like ATPase, C-terminal domain"/>
    <property type="match status" value="1"/>
</dbReference>
<dbReference type="Proteomes" id="UP000256540">
    <property type="component" value="Unassembled WGS sequence"/>
</dbReference>
<feature type="domain" description="HAMP" evidence="13">
    <location>
        <begin position="202"/>
        <end position="255"/>
    </location>
</feature>
<keyword evidence="5" id="KW-0808">Transferase</keyword>
<dbReference type="Gene3D" id="1.10.287.130">
    <property type="match status" value="1"/>
</dbReference>
<evidence type="ECO:0000256" key="11">
    <source>
        <dbReference type="SAM" id="Phobius"/>
    </source>
</evidence>
<feature type="transmembrane region" description="Helical" evidence="11">
    <location>
        <begin position="178"/>
        <end position="199"/>
    </location>
</feature>
<dbReference type="Pfam" id="PF02518">
    <property type="entry name" value="HATPase_c"/>
    <property type="match status" value="1"/>
</dbReference>
<dbReference type="AlphaFoldDB" id="A0AA93AQC0"/>
<keyword evidence="9" id="KW-0902">Two-component regulatory system</keyword>
<comment type="caution">
    <text evidence="15">The sequence shown here is derived from an EMBL/GenBank/DDBJ whole genome shotgun (WGS) entry which is preliminary data.</text>
</comment>
<dbReference type="SUPFAM" id="SSF55874">
    <property type="entry name" value="ATPase domain of HSP90 chaperone/DNA topoisomerase II/histidine kinase"/>
    <property type="match status" value="1"/>
</dbReference>
<evidence type="ECO:0000256" key="2">
    <source>
        <dbReference type="ARBA" id="ARBA00004141"/>
    </source>
</evidence>
<keyword evidence="7 15" id="KW-0418">Kinase</keyword>
<evidence type="ECO:0000256" key="10">
    <source>
        <dbReference type="ARBA" id="ARBA00023136"/>
    </source>
</evidence>
<evidence type="ECO:0000256" key="3">
    <source>
        <dbReference type="ARBA" id="ARBA00012438"/>
    </source>
</evidence>
<evidence type="ECO:0000256" key="9">
    <source>
        <dbReference type="ARBA" id="ARBA00023012"/>
    </source>
</evidence>
<evidence type="ECO:0000259" key="13">
    <source>
        <dbReference type="PROSITE" id="PS50885"/>
    </source>
</evidence>
<dbReference type="PROSITE" id="PS50109">
    <property type="entry name" value="HIS_KIN"/>
    <property type="match status" value="1"/>
</dbReference>
<dbReference type="Pfam" id="PF00512">
    <property type="entry name" value="HisKA"/>
    <property type="match status" value="1"/>
</dbReference>
<dbReference type="PANTHER" id="PTHR45436:SF15">
    <property type="entry name" value="SENSOR HISTIDINE KINASE CUSS"/>
    <property type="match status" value="1"/>
</dbReference>
<dbReference type="InterPro" id="IPR004358">
    <property type="entry name" value="Sig_transdc_His_kin-like_C"/>
</dbReference>
<evidence type="ECO:0000256" key="1">
    <source>
        <dbReference type="ARBA" id="ARBA00000085"/>
    </source>
</evidence>
<keyword evidence="8 11" id="KW-1133">Transmembrane helix</keyword>
<dbReference type="Gene3D" id="6.10.340.10">
    <property type="match status" value="1"/>
</dbReference>
<feature type="transmembrane region" description="Helical" evidence="11">
    <location>
        <begin position="20"/>
        <end position="45"/>
    </location>
</feature>
<dbReference type="EC" id="2.7.13.3" evidence="3"/>
<evidence type="ECO:0000256" key="8">
    <source>
        <dbReference type="ARBA" id="ARBA00022989"/>
    </source>
</evidence>
<comment type="catalytic activity">
    <reaction evidence="1">
        <text>ATP + protein L-histidine = ADP + protein N-phospho-L-histidine.</text>
        <dbReference type="EC" id="2.7.13.3"/>
    </reaction>
</comment>
<evidence type="ECO:0000256" key="4">
    <source>
        <dbReference type="ARBA" id="ARBA00022553"/>
    </source>
</evidence>
<keyword evidence="17" id="KW-1185">Reference proteome</keyword>
<dbReference type="InterPro" id="IPR003661">
    <property type="entry name" value="HisK_dim/P_dom"/>
</dbReference>
<dbReference type="EMBL" id="QHJS02000002">
    <property type="protein sequence ID" value="RRO25335.1"/>
    <property type="molecule type" value="Genomic_DNA"/>
</dbReference>
<dbReference type="SMART" id="SM00387">
    <property type="entry name" value="HATPase_c"/>
    <property type="match status" value="1"/>
</dbReference>
<keyword evidence="6 11" id="KW-0812">Transmembrane</keyword>
<dbReference type="PRINTS" id="PR00344">
    <property type="entry name" value="BCTRLSENSOR"/>
</dbReference>
<dbReference type="InterPro" id="IPR050428">
    <property type="entry name" value="TCS_sensor_his_kinase"/>
</dbReference>
<reference evidence="16 17" key="1">
    <citation type="submission" date="2018-11" db="EMBL/GenBank/DDBJ databases">
        <title>Draft genome sequences of proposed Pectobacterium aquaticum sp. nov. isolated in France from fresh water.</title>
        <authorList>
            <person name="Pedron J."/>
            <person name="Barny M.A."/>
        </authorList>
    </citation>
    <scope>NUCLEOTIDE SEQUENCE [LARGE SCALE GENOMIC DNA]</scope>
    <source>
        <strain evidence="15 16">A127-S21-F16</strain>
        <strain evidence="14 17">A35-S23-M15</strain>
    </source>
</reference>
<dbReference type="PROSITE" id="PS50885">
    <property type="entry name" value="HAMP"/>
    <property type="match status" value="1"/>
</dbReference>
<dbReference type="InterPro" id="IPR003660">
    <property type="entry name" value="HAMP_dom"/>
</dbReference>
<evidence type="ECO:0000313" key="14">
    <source>
        <dbReference type="EMBL" id="RRO05166.1"/>
    </source>
</evidence>
<proteinExistence type="predicted"/>